<feature type="non-terminal residue" evidence="2">
    <location>
        <position position="1"/>
    </location>
</feature>
<organism evidence="2 3">
    <name type="scientific">Arthrobacter deserti</name>
    <dbReference type="NCBI Taxonomy" id="1742687"/>
    <lineage>
        <taxon>Bacteria</taxon>
        <taxon>Bacillati</taxon>
        <taxon>Actinomycetota</taxon>
        <taxon>Actinomycetes</taxon>
        <taxon>Micrococcales</taxon>
        <taxon>Micrococcaceae</taxon>
        <taxon>Arthrobacter</taxon>
    </lineage>
</organism>
<dbReference type="Gene3D" id="1.10.8.80">
    <property type="entry name" value="Magnesium chelatase subunit I, C-Terminal domain"/>
    <property type="match status" value="1"/>
</dbReference>
<gene>
    <name evidence="2" type="ORF">HER39_03165</name>
</gene>
<keyword evidence="3" id="KW-1185">Reference proteome</keyword>
<feature type="non-terminal residue" evidence="2">
    <location>
        <position position="42"/>
    </location>
</feature>
<reference evidence="2 3" key="1">
    <citation type="submission" date="2020-04" db="EMBL/GenBank/DDBJ databases">
        <authorList>
            <person name="Liu S."/>
        </authorList>
    </citation>
    <scope>NUCLEOTIDE SEQUENCE [LARGE SCALE GENOMIC DNA]</scope>
    <source>
        <strain evidence="2 3">CGMCC 1.15091</strain>
    </source>
</reference>
<evidence type="ECO:0000259" key="1">
    <source>
        <dbReference type="Pfam" id="PF17863"/>
    </source>
</evidence>
<dbReference type="EMBL" id="JAAZSR010000025">
    <property type="protein sequence ID" value="NKX49593.1"/>
    <property type="molecule type" value="Genomic_DNA"/>
</dbReference>
<feature type="domain" description="ChlI/MoxR AAA lid" evidence="1">
    <location>
        <begin position="1"/>
        <end position="27"/>
    </location>
</feature>
<evidence type="ECO:0000313" key="2">
    <source>
        <dbReference type="EMBL" id="NKX49593.1"/>
    </source>
</evidence>
<evidence type="ECO:0000313" key="3">
    <source>
        <dbReference type="Proteomes" id="UP000523795"/>
    </source>
</evidence>
<accession>A0ABX1JKF2</accession>
<comment type="caution">
    <text evidence="2">The sequence shown here is derived from an EMBL/GenBank/DDBJ whole genome shotgun (WGS) entry which is preliminary data.</text>
</comment>
<sequence>LRAAKAAAALDGRDFVLPDDVASVAGQGIHRRHRPGHPRAPA</sequence>
<protein>
    <recommendedName>
        <fullName evidence="1">ChlI/MoxR AAA lid domain-containing protein</fullName>
    </recommendedName>
</protein>
<proteinExistence type="predicted"/>
<dbReference type="Pfam" id="PF17863">
    <property type="entry name" value="AAA_lid_2"/>
    <property type="match status" value="1"/>
</dbReference>
<name>A0ABX1JKF2_9MICC</name>
<dbReference type="InterPro" id="IPR041628">
    <property type="entry name" value="ChlI/MoxR_AAA_lid"/>
</dbReference>
<dbReference type="Proteomes" id="UP000523795">
    <property type="component" value="Unassembled WGS sequence"/>
</dbReference>